<accession>A0A8E6B650</accession>
<name>A0A8E6B650_9BACT</name>
<evidence type="ECO:0000313" key="3">
    <source>
        <dbReference type="Proteomes" id="UP000676194"/>
    </source>
</evidence>
<evidence type="ECO:0000313" key="2">
    <source>
        <dbReference type="EMBL" id="QVL32607.1"/>
    </source>
</evidence>
<sequence>MFSFSHPWCLALLPLLGILFRRIPPPAIVYSDLNLFAGLPHGRARWIPPLRKTIQCLIVGSVIVAAAGPRWPDERSRIPAQSISIVLLLDVSGSMEAETFRWQPGEALISRAEAAKRAFRLFVAGGEGLGKMNFTGRSTIQGTDAIGLVTFALVPYPICPPTLHHSALLKLLDDVAPRGVLDAGTNIGDALAEGLILLQDAPTEKKVMILLSDGEHNFERDDPDRKPLKPLQAAQLAANLHIPIFTIDTGGDPPPTATPEEIKQRTDGRLINEAIAKRTGGRAFSANDGTELLQVCQELDHLERQDVLSFNYRRYFELGPKLLLLATALSLVLFILDRTWWRILN</sequence>
<protein>
    <submittedName>
        <fullName evidence="2">VWA domain-containing protein</fullName>
    </submittedName>
</protein>
<gene>
    <name evidence="2" type="ORF">KIH39_01435</name>
</gene>
<dbReference type="SMART" id="SM00327">
    <property type="entry name" value="VWA"/>
    <property type="match status" value="1"/>
</dbReference>
<dbReference type="InterPro" id="IPR036465">
    <property type="entry name" value="vWFA_dom_sf"/>
</dbReference>
<dbReference type="Proteomes" id="UP000676194">
    <property type="component" value="Chromosome"/>
</dbReference>
<organism evidence="2 3">
    <name type="scientific">Telmatocola sphagniphila</name>
    <dbReference type="NCBI Taxonomy" id="1123043"/>
    <lineage>
        <taxon>Bacteria</taxon>
        <taxon>Pseudomonadati</taxon>
        <taxon>Planctomycetota</taxon>
        <taxon>Planctomycetia</taxon>
        <taxon>Gemmatales</taxon>
        <taxon>Gemmataceae</taxon>
    </lineage>
</organism>
<dbReference type="InterPro" id="IPR002035">
    <property type="entry name" value="VWF_A"/>
</dbReference>
<feature type="domain" description="VWFA" evidence="1">
    <location>
        <begin position="84"/>
        <end position="299"/>
    </location>
</feature>
<dbReference type="Gene3D" id="3.40.50.410">
    <property type="entry name" value="von Willebrand factor, type A domain"/>
    <property type="match status" value="1"/>
</dbReference>
<dbReference type="SUPFAM" id="SSF53300">
    <property type="entry name" value="vWA-like"/>
    <property type="match status" value="1"/>
</dbReference>
<dbReference type="RefSeq" id="WP_213497499.1">
    <property type="nucleotide sequence ID" value="NZ_CP074694.1"/>
</dbReference>
<dbReference type="AlphaFoldDB" id="A0A8E6B650"/>
<evidence type="ECO:0000259" key="1">
    <source>
        <dbReference type="PROSITE" id="PS50234"/>
    </source>
</evidence>
<reference evidence="2" key="1">
    <citation type="submission" date="2021-05" db="EMBL/GenBank/DDBJ databases">
        <title>Complete genome sequence of the cellulolytic planctomycete Telmatocola sphagniphila SP2T and characterization of the first cellulase from planctomycetes.</title>
        <authorList>
            <person name="Rakitin A.L."/>
            <person name="Beletsky A.V."/>
            <person name="Naumoff D.G."/>
            <person name="Kulichevskaya I.S."/>
            <person name="Mardanov A.V."/>
            <person name="Ravin N.V."/>
            <person name="Dedysh S.N."/>
        </authorList>
    </citation>
    <scope>NUCLEOTIDE SEQUENCE</scope>
    <source>
        <strain evidence="2">SP2T</strain>
    </source>
</reference>
<dbReference type="Pfam" id="PF13519">
    <property type="entry name" value="VWA_2"/>
    <property type="match status" value="1"/>
</dbReference>
<dbReference type="KEGG" id="tsph:KIH39_01435"/>
<proteinExistence type="predicted"/>
<dbReference type="PROSITE" id="PS50234">
    <property type="entry name" value="VWFA"/>
    <property type="match status" value="1"/>
</dbReference>
<keyword evidence="3" id="KW-1185">Reference proteome</keyword>
<dbReference type="EMBL" id="CP074694">
    <property type="protein sequence ID" value="QVL32607.1"/>
    <property type="molecule type" value="Genomic_DNA"/>
</dbReference>